<evidence type="ECO:0000313" key="2">
    <source>
        <dbReference type="EMBL" id="MED6291962.1"/>
    </source>
</evidence>
<protein>
    <recommendedName>
        <fullName evidence="4">PLAC8-like protein 1</fullName>
    </recommendedName>
</protein>
<dbReference type="NCBIfam" id="TIGR01571">
    <property type="entry name" value="A_thal_Cys_rich"/>
    <property type="match status" value="1"/>
</dbReference>
<sequence length="147" mass="16403">MEEKPLTDWNSGLLDCFDDASTLCCGYWCSSCLAKKISTKFGEHRCLHCLDKCGYFGCVPPAALSLRIAMRYKYGIQGSLCKDILISWCCTSLSWCQMYRELKHRKKNPVVISAQSPTAVNMQPAPVMMIMPPPVNICQPVVVQDSG</sequence>
<name>A0ABU7EXN7_9TELE</name>
<gene>
    <name evidence="2" type="ORF">CHARACLAT_028956</name>
</gene>
<evidence type="ECO:0008006" key="4">
    <source>
        <dbReference type="Google" id="ProtNLM"/>
    </source>
</evidence>
<evidence type="ECO:0000256" key="1">
    <source>
        <dbReference type="ARBA" id="ARBA00009024"/>
    </source>
</evidence>
<dbReference type="Proteomes" id="UP001352852">
    <property type="component" value="Unassembled WGS sequence"/>
</dbReference>
<reference evidence="2 3" key="1">
    <citation type="submission" date="2021-06" db="EMBL/GenBank/DDBJ databases">
        <authorList>
            <person name="Palmer J.M."/>
        </authorList>
    </citation>
    <scope>NUCLEOTIDE SEQUENCE [LARGE SCALE GENOMIC DNA]</scope>
    <source>
        <strain evidence="2 3">CL_MEX2019</strain>
        <tissue evidence="2">Muscle</tissue>
    </source>
</reference>
<accession>A0ABU7EXN7</accession>
<comment type="similarity">
    <text evidence="1">Belongs to the cornifelin family.</text>
</comment>
<dbReference type="EMBL" id="JAHUTJ010069547">
    <property type="protein sequence ID" value="MED6291962.1"/>
    <property type="molecule type" value="Genomic_DNA"/>
</dbReference>
<dbReference type="PANTHER" id="PTHR15907">
    <property type="entry name" value="DUF614 FAMILY PROTEIN-RELATED"/>
    <property type="match status" value="1"/>
</dbReference>
<evidence type="ECO:0000313" key="3">
    <source>
        <dbReference type="Proteomes" id="UP001352852"/>
    </source>
</evidence>
<dbReference type="InterPro" id="IPR006461">
    <property type="entry name" value="PLAC_motif_containing"/>
</dbReference>
<organism evidence="2 3">
    <name type="scientific">Characodon lateralis</name>
    <dbReference type="NCBI Taxonomy" id="208331"/>
    <lineage>
        <taxon>Eukaryota</taxon>
        <taxon>Metazoa</taxon>
        <taxon>Chordata</taxon>
        <taxon>Craniata</taxon>
        <taxon>Vertebrata</taxon>
        <taxon>Euteleostomi</taxon>
        <taxon>Actinopterygii</taxon>
        <taxon>Neopterygii</taxon>
        <taxon>Teleostei</taxon>
        <taxon>Neoteleostei</taxon>
        <taxon>Acanthomorphata</taxon>
        <taxon>Ovalentaria</taxon>
        <taxon>Atherinomorphae</taxon>
        <taxon>Cyprinodontiformes</taxon>
        <taxon>Goodeidae</taxon>
        <taxon>Characodon</taxon>
    </lineage>
</organism>
<dbReference type="Pfam" id="PF04749">
    <property type="entry name" value="PLAC8"/>
    <property type="match status" value="1"/>
</dbReference>
<keyword evidence="3" id="KW-1185">Reference proteome</keyword>
<proteinExistence type="inferred from homology"/>
<comment type="caution">
    <text evidence="2">The sequence shown here is derived from an EMBL/GenBank/DDBJ whole genome shotgun (WGS) entry which is preliminary data.</text>
</comment>